<keyword evidence="3 4" id="KW-0408">Iron</keyword>
<dbReference type="GO" id="GO:0009055">
    <property type="term" value="F:electron transfer activity"/>
    <property type="evidence" value="ECO:0007669"/>
    <property type="project" value="InterPro"/>
</dbReference>
<dbReference type="PROSITE" id="PS51257">
    <property type="entry name" value="PROKAR_LIPOPROTEIN"/>
    <property type="match status" value="1"/>
</dbReference>
<evidence type="ECO:0000313" key="7">
    <source>
        <dbReference type="Proteomes" id="UP000249061"/>
    </source>
</evidence>
<dbReference type="GO" id="GO:0046872">
    <property type="term" value="F:metal ion binding"/>
    <property type="evidence" value="ECO:0007669"/>
    <property type="project" value="UniProtKB-KW"/>
</dbReference>
<evidence type="ECO:0000313" key="6">
    <source>
        <dbReference type="EMBL" id="PZR17290.1"/>
    </source>
</evidence>
<dbReference type="PANTHER" id="PTHR33546">
    <property type="entry name" value="LARGE, MULTIFUNCTIONAL SECRETED PROTEIN-RELATED"/>
    <property type="match status" value="1"/>
</dbReference>
<dbReference type="PANTHER" id="PTHR33546:SF1">
    <property type="entry name" value="LARGE, MULTIFUNCTIONAL SECRETED PROTEIN"/>
    <property type="match status" value="1"/>
</dbReference>
<protein>
    <recommendedName>
        <fullName evidence="5">Cytochrome c domain-containing protein</fullName>
    </recommendedName>
</protein>
<evidence type="ECO:0000256" key="4">
    <source>
        <dbReference type="PROSITE-ProRule" id="PRU00433"/>
    </source>
</evidence>
<dbReference type="Pfam" id="PF00034">
    <property type="entry name" value="Cytochrom_C"/>
    <property type="match status" value="1"/>
</dbReference>
<dbReference type="AlphaFoldDB" id="A0A2W5TNV2"/>
<name>A0A2W5TNV2_9BACT</name>
<dbReference type="Gene3D" id="1.10.760.10">
    <property type="entry name" value="Cytochrome c-like domain"/>
    <property type="match status" value="1"/>
</dbReference>
<gene>
    <name evidence="6" type="ORF">DI536_02905</name>
</gene>
<evidence type="ECO:0000256" key="1">
    <source>
        <dbReference type="ARBA" id="ARBA00022617"/>
    </source>
</evidence>
<dbReference type="SUPFAM" id="SSF46626">
    <property type="entry name" value="Cytochrome c"/>
    <property type="match status" value="1"/>
</dbReference>
<dbReference type="PROSITE" id="PS51007">
    <property type="entry name" value="CYTC"/>
    <property type="match status" value="1"/>
</dbReference>
<feature type="domain" description="Cytochrome c" evidence="5">
    <location>
        <begin position="55"/>
        <end position="147"/>
    </location>
</feature>
<comment type="caution">
    <text evidence="6">The sequence shown here is derived from an EMBL/GenBank/DDBJ whole genome shotgun (WGS) entry which is preliminary data.</text>
</comment>
<dbReference type="Proteomes" id="UP000249061">
    <property type="component" value="Unassembled WGS sequence"/>
</dbReference>
<dbReference type="InterPro" id="IPR036909">
    <property type="entry name" value="Cyt_c-like_dom_sf"/>
</dbReference>
<evidence type="ECO:0000256" key="3">
    <source>
        <dbReference type="ARBA" id="ARBA00023004"/>
    </source>
</evidence>
<reference evidence="6 7" key="1">
    <citation type="submission" date="2017-08" db="EMBL/GenBank/DDBJ databases">
        <title>Infants hospitalized years apart are colonized by the same room-sourced microbial strains.</title>
        <authorList>
            <person name="Brooks B."/>
            <person name="Olm M.R."/>
            <person name="Firek B.A."/>
            <person name="Baker R."/>
            <person name="Thomas B.C."/>
            <person name="Morowitz M.J."/>
            <person name="Banfield J.F."/>
        </authorList>
    </citation>
    <scope>NUCLEOTIDE SEQUENCE [LARGE SCALE GENOMIC DNA]</scope>
    <source>
        <strain evidence="6">S2_003_000_R2_14</strain>
    </source>
</reference>
<accession>A0A2W5TNV2</accession>
<evidence type="ECO:0000256" key="2">
    <source>
        <dbReference type="ARBA" id="ARBA00022723"/>
    </source>
</evidence>
<dbReference type="EMBL" id="QFQP01000002">
    <property type="protein sequence ID" value="PZR17290.1"/>
    <property type="molecule type" value="Genomic_DNA"/>
</dbReference>
<keyword evidence="2 4" id="KW-0479">Metal-binding</keyword>
<keyword evidence="1 4" id="KW-0349">Heme</keyword>
<proteinExistence type="predicted"/>
<evidence type="ECO:0000259" key="5">
    <source>
        <dbReference type="PROSITE" id="PS51007"/>
    </source>
</evidence>
<dbReference type="GO" id="GO:0020037">
    <property type="term" value="F:heme binding"/>
    <property type="evidence" value="ECO:0007669"/>
    <property type="project" value="InterPro"/>
</dbReference>
<organism evidence="6 7">
    <name type="scientific">Archangium gephyra</name>
    <dbReference type="NCBI Taxonomy" id="48"/>
    <lineage>
        <taxon>Bacteria</taxon>
        <taxon>Pseudomonadati</taxon>
        <taxon>Myxococcota</taxon>
        <taxon>Myxococcia</taxon>
        <taxon>Myxococcales</taxon>
        <taxon>Cystobacterineae</taxon>
        <taxon>Archangiaceae</taxon>
        <taxon>Archangium</taxon>
    </lineage>
</organism>
<sequence length="148" mass="15872">MKRSVLLAVLALAACDEKKPEATTVQPVQVAPPVEAPPAKTAIEVPEFVISTAAADIAKGQEVFAAKGCTACHKIGGGKLVGPDLKGVTARRDEGWLKKMILRPDVMIKEDEAAKKLFVEHLTPMPNQGVDPKSELPFIMAYLKSVEQ</sequence>
<dbReference type="InterPro" id="IPR009056">
    <property type="entry name" value="Cyt_c-like_dom"/>
</dbReference>